<evidence type="ECO:0000259" key="2">
    <source>
        <dbReference type="Pfam" id="PF23451"/>
    </source>
</evidence>
<evidence type="ECO:0000313" key="4">
    <source>
        <dbReference type="Proteomes" id="UP000599578"/>
    </source>
</evidence>
<dbReference type="Pfam" id="PF01883">
    <property type="entry name" value="FeS_assembly_P"/>
    <property type="match status" value="1"/>
</dbReference>
<dbReference type="Proteomes" id="UP000599578">
    <property type="component" value="Unassembled WGS sequence"/>
</dbReference>
<dbReference type="EMBL" id="BMLT01000003">
    <property type="protein sequence ID" value="GGO79186.1"/>
    <property type="molecule type" value="Genomic_DNA"/>
</dbReference>
<dbReference type="NCBIfam" id="TIGR02159">
    <property type="entry name" value="PA_CoA_Oxy4"/>
    <property type="match status" value="1"/>
</dbReference>
<gene>
    <name evidence="3" type="primary">paaJ</name>
    <name evidence="3" type="ORF">GCM10011348_12840</name>
</gene>
<dbReference type="Pfam" id="PF23451">
    <property type="entry name" value="Zn_ribbon_PaaD"/>
    <property type="match status" value="1"/>
</dbReference>
<dbReference type="InterPro" id="IPR034904">
    <property type="entry name" value="FSCA_dom_sf"/>
</dbReference>
<proteinExistence type="predicted"/>
<accession>A0A917ZA69</accession>
<dbReference type="InterPro" id="IPR011883">
    <property type="entry name" value="PaaD-like"/>
</dbReference>
<evidence type="ECO:0000259" key="1">
    <source>
        <dbReference type="Pfam" id="PF01883"/>
    </source>
</evidence>
<comment type="caution">
    <text evidence="3">The sequence shown here is derived from an EMBL/GenBank/DDBJ whole genome shotgun (WGS) entry which is preliminary data.</text>
</comment>
<dbReference type="AlphaFoldDB" id="A0A917ZA69"/>
<protein>
    <submittedName>
        <fullName evidence="3">Phenylacetate-CoA oxygenase subunit PaaJ</fullName>
    </submittedName>
</protein>
<dbReference type="SUPFAM" id="SSF117916">
    <property type="entry name" value="Fe-S cluster assembly (FSCA) domain-like"/>
    <property type="match status" value="1"/>
</dbReference>
<sequence>MVQQHDSNLIATDRRWPEGTRPSTDEIWHLLEEVPDPEVPVVNVVELGIVRELAWNGDILEVTLTPTYSGCPATHFIEEEIGAALNRAGLANHRLKQRLAPAWTTDWITDAAREKLRAFGIAPPQGSASKRSLLGEDPEVTCPQCGSTHTEQVSEFGSTACKALYRCKECLEPFDYFKCI</sequence>
<name>A0A917ZA69_9GAMM</name>
<feature type="domain" description="PaaD zinc beta ribbon" evidence="2">
    <location>
        <begin position="128"/>
        <end position="178"/>
    </location>
</feature>
<dbReference type="InterPro" id="IPR002744">
    <property type="entry name" value="MIP18-like"/>
</dbReference>
<keyword evidence="4" id="KW-1185">Reference proteome</keyword>
<dbReference type="InterPro" id="IPR056572">
    <property type="entry name" value="Zn_ribbon_PaaD"/>
</dbReference>
<dbReference type="PANTHER" id="PTHR42831:SF3">
    <property type="entry name" value="1,2-PHENYLACETYL-COA EPOXIDASE, SUBUNIT D-RELATED"/>
    <property type="match status" value="1"/>
</dbReference>
<organism evidence="3 4">
    <name type="scientific">Marinobacterium nitratireducens</name>
    <dbReference type="NCBI Taxonomy" id="518897"/>
    <lineage>
        <taxon>Bacteria</taxon>
        <taxon>Pseudomonadati</taxon>
        <taxon>Pseudomonadota</taxon>
        <taxon>Gammaproteobacteria</taxon>
        <taxon>Oceanospirillales</taxon>
        <taxon>Oceanospirillaceae</taxon>
        <taxon>Marinobacterium</taxon>
    </lineage>
</organism>
<dbReference type="RefSeq" id="WP_188859617.1">
    <property type="nucleotide sequence ID" value="NZ_BMLT01000003.1"/>
</dbReference>
<evidence type="ECO:0000313" key="3">
    <source>
        <dbReference type="EMBL" id="GGO79186.1"/>
    </source>
</evidence>
<dbReference type="Gene3D" id="3.30.300.130">
    <property type="entry name" value="Fe-S cluster assembly (FSCA)"/>
    <property type="match status" value="1"/>
</dbReference>
<feature type="domain" description="MIP18 family-like" evidence="1">
    <location>
        <begin position="25"/>
        <end position="86"/>
    </location>
</feature>
<dbReference type="InterPro" id="IPR052339">
    <property type="entry name" value="Fe-S_Maturation_MIP18"/>
</dbReference>
<dbReference type="PANTHER" id="PTHR42831">
    <property type="entry name" value="FE-S PROTEIN MATURATION AUXILIARY FACTOR YITW"/>
    <property type="match status" value="1"/>
</dbReference>
<reference evidence="3 4" key="1">
    <citation type="journal article" date="2014" name="Int. J. Syst. Evol. Microbiol.">
        <title>Complete genome sequence of Corynebacterium casei LMG S-19264T (=DSM 44701T), isolated from a smear-ripened cheese.</title>
        <authorList>
            <consortium name="US DOE Joint Genome Institute (JGI-PGF)"/>
            <person name="Walter F."/>
            <person name="Albersmeier A."/>
            <person name="Kalinowski J."/>
            <person name="Ruckert C."/>
        </authorList>
    </citation>
    <scope>NUCLEOTIDE SEQUENCE [LARGE SCALE GENOMIC DNA]</scope>
    <source>
        <strain evidence="3 4">CGMCC 1.7286</strain>
    </source>
</reference>